<reference evidence="17" key="1">
    <citation type="journal article" date="2014" name="Proc. Natl. Acad. Sci. U.S.A.">
        <title>Extensive sampling of basidiomycete genomes demonstrates inadequacy of the white-rot/brown-rot paradigm for wood decay fungi.</title>
        <authorList>
            <person name="Riley R."/>
            <person name="Salamov A.A."/>
            <person name="Brown D.W."/>
            <person name="Nagy L.G."/>
            <person name="Floudas D."/>
            <person name="Held B.W."/>
            <person name="Levasseur A."/>
            <person name="Lombard V."/>
            <person name="Morin E."/>
            <person name="Otillar R."/>
            <person name="Lindquist E.A."/>
            <person name="Sun H."/>
            <person name="LaButti K.M."/>
            <person name="Schmutz J."/>
            <person name="Jabbour D."/>
            <person name="Luo H."/>
            <person name="Baker S.E."/>
            <person name="Pisabarro A.G."/>
            <person name="Walton J.D."/>
            <person name="Blanchette R.A."/>
            <person name="Henrissat B."/>
            <person name="Martin F."/>
            <person name="Cullen D."/>
            <person name="Hibbett D.S."/>
            <person name="Grigoriev I.V."/>
        </authorList>
    </citation>
    <scope>NUCLEOTIDE SEQUENCE [LARGE SCALE GENOMIC DNA]</scope>
    <source>
        <strain evidence="17">FD-172 SS1</strain>
    </source>
</reference>
<evidence type="ECO:0000256" key="7">
    <source>
        <dbReference type="ARBA" id="ARBA00022679"/>
    </source>
</evidence>
<dbReference type="OrthoDB" id="264532at2759"/>
<keyword evidence="11" id="KW-1133">Transmembrane helix</keyword>
<dbReference type="STRING" id="930990.A0A067MVS5"/>
<evidence type="ECO:0000256" key="3">
    <source>
        <dbReference type="ARBA" id="ARBA00005189"/>
    </source>
</evidence>
<keyword evidence="13" id="KW-0472">Membrane</keyword>
<keyword evidence="9" id="KW-0319">Glycerol metabolism</keyword>
<comment type="similarity">
    <text evidence="4">Belongs to the diacylglycerol acyltransferase family.</text>
</comment>
<keyword evidence="10" id="KW-0256">Endoplasmic reticulum</keyword>
<evidence type="ECO:0000256" key="12">
    <source>
        <dbReference type="ARBA" id="ARBA00023098"/>
    </source>
</evidence>
<keyword evidence="17" id="KW-1185">Reference proteome</keyword>
<evidence type="ECO:0000313" key="16">
    <source>
        <dbReference type="EMBL" id="KDQ18795.1"/>
    </source>
</evidence>
<evidence type="ECO:0000256" key="6">
    <source>
        <dbReference type="ARBA" id="ARBA00022516"/>
    </source>
</evidence>
<dbReference type="PANTHER" id="PTHR12317:SF0">
    <property type="entry name" value="ACYLTRANSFERASE"/>
    <property type="match status" value="1"/>
</dbReference>
<organism evidence="16 17">
    <name type="scientific">Botryobasidium botryosum (strain FD-172 SS1)</name>
    <dbReference type="NCBI Taxonomy" id="930990"/>
    <lineage>
        <taxon>Eukaryota</taxon>
        <taxon>Fungi</taxon>
        <taxon>Dikarya</taxon>
        <taxon>Basidiomycota</taxon>
        <taxon>Agaricomycotina</taxon>
        <taxon>Agaricomycetes</taxon>
        <taxon>Cantharellales</taxon>
        <taxon>Botryobasidiaceae</taxon>
        <taxon>Botryobasidium</taxon>
    </lineage>
</organism>
<evidence type="ECO:0000313" key="17">
    <source>
        <dbReference type="Proteomes" id="UP000027195"/>
    </source>
</evidence>
<dbReference type="EC" id="2.3.1.20" evidence="5"/>
<dbReference type="AlphaFoldDB" id="A0A067MVS5"/>
<keyword evidence="12" id="KW-0443">Lipid metabolism</keyword>
<name>A0A067MVS5_BOTB1</name>
<evidence type="ECO:0000256" key="5">
    <source>
        <dbReference type="ARBA" id="ARBA00013244"/>
    </source>
</evidence>
<comment type="catalytic activity">
    <reaction evidence="15">
        <text>an acyl-CoA + a 1,2-diacyl-sn-glycerol = a triacyl-sn-glycerol + CoA</text>
        <dbReference type="Rhea" id="RHEA:10868"/>
        <dbReference type="ChEBI" id="CHEBI:17815"/>
        <dbReference type="ChEBI" id="CHEBI:57287"/>
        <dbReference type="ChEBI" id="CHEBI:58342"/>
        <dbReference type="ChEBI" id="CHEBI:64615"/>
        <dbReference type="EC" id="2.3.1.20"/>
    </reaction>
</comment>
<evidence type="ECO:0000256" key="4">
    <source>
        <dbReference type="ARBA" id="ARBA00005420"/>
    </source>
</evidence>
<accession>A0A067MVS5</accession>
<evidence type="ECO:0000256" key="15">
    <source>
        <dbReference type="ARBA" id="ARBA00048109"/>
    </source>
</evidence>
<keyword evidence="14" id="KW-0012">Acyltransferase</keyword>
<evidence type="ECO:0000256" key="14">
    <source>
        <dbReference type="ARBA" id="ARBA00023315"/>
    </source>
</evidence>
<comment type="pathway">
    <text evidence="2">Glycerolipid metabolism; triacylglycerol biosynthesis.</text>
</comment>
<evidence type="ECO:0000256" key="8">
    <source>
        <dbReference type="ARBA" id="ARBA00022692"/>
    </source>
</evidence>
<proteinExistence type="inferred from homology"/>
<dbReference type="HOGENOM" id="CLU_023995_0_2_1"/>
<sequence length="205" mass="23093">MGVERKELGDAEADLPPDRPYIFGYHPHGLGAMATFATEGTGFSKHFPGISPHLLTLASIVVGGAAESLSAHPGTADLTLRKRLGFIKLAIQHGAGLVPVFSFGENDIWNQLSNEKGTTLYKIQKKFQSAFGFTLPIFHDNFGLLPYRRPIVSVIGRPINVEKHENPTKEQLEEVQKLYIEELMRIWNEYKDVYAKDRRRSYRLI</sequence>
<protein>
    <recommendedName>
        <fullName evidence="5">diacylglycerol O-acyltransferase</fullName>
        <ecNumber evidence="5">2.3.1.20</ecNumber>
    </recommendedName>
</protein>
<gene>
    <name evidence="16" type="ORF">BOTBODRAFT_52049</name>
</gene>
<evidence type="ECO:0000256" key="1">
    <source>
        <dbReference type="ARBA" id="ARBA00004477"/>
    </source>
</evidence>
<dbReference type="GO" id="GO:0006071">
    <property type="term" value="P:glycerol metabolic process"/>
    <property type="evidence" value="ECO:0007669"/>
    <property type="project" value="UniProtKB-KW"/>
</dbReference>
<dbReference type="CDD" id="cd07987">
    <property type="entry name" value="LPLAT_MGAT-like"/>
    <property type="match status" value="1"/>
</dbReference>
<dbReference type="GO" id="GO:0004144">
    <property type="term" value="F:diacylglycerol O-acyltransferase activity"/>
    <property type="evidence" value="ECO:0007669"/>
    <property type="project" value="UniProtKB-EC"/>
</dbReference>
<evidence type="ECO:0000256" key="10">
    <source>
        <dbReference type="ARBA" id="ARBA00022824"/>
    </source>
</evidence>
<dbReference type="InterPro" id="IPR007130">
    <property type="entry name" value="DAGAT"/>
</dbReference>
<evidence type="ECO:0000256" key="11">
    <source>
        <dbReference type="ARBA" id="ARBA00022989"/>
    </source>
</evidence>
<comment type="pathway">
    <text evidence="3">Lipid metabolism.</text>
</comment>
<evidence type="ECO:0000256" key="13">
    <source>
        <dbReference type="ARBA" id="ARBA00023136"/>
    </source>
</evidence>
<evidence type="ECO:0000256" key="9">
    <source>
        <dbReference type="ARBA" id="ARBA00022798"/>
    </source>
</evidence>
<dbReference type="Proteomes" id="UP000027195">
    <property type="component" value="Unassembled WGS sequence"/>
</dbReference>
<evidence type="ECO:0000256" key="2">
    <source>
        <dbReference type="ARBA" id="ARBA00004771"/>
    </source>
</evidence>
<dbReference type="Pfam" id="PF03982">
    <property type="entry name" value="DAGAT"/>
    <property type="match status" value="2"/>
</dbReference>
<dbReference type="GO" id="GO:0019432">
    <property type="term" value="P:triglyceride biosynthetic process"/>
    <property type="evidence" value="ECO:0007669"/>
    <property type="project" value="TreeGrafter"/>
</dbReference>
<keyword evidence="7" id="KW-0808">Transferase</keyword>
<dbReference type="GO" id="GO:0005789">
    <property type="term" value="C:endoplasmic reticulum membrane"/>
    <property type="evidence" value="ECO:0007669"/>
    <property type="project" value="UniProtKB-SubCell"/>
</dbReference>
<comment type="subcellular location">
    <subcellularLocation>
        <location evidence="1">Endoplasmic reticulum membrane</location>
        <topology evidence="1">Multi-pass membrane protein</topology>
    </subcellularLocation>
</comment>
<dbReference type="InParanoid" id="A0A067MVS5"/>
<keyword evidence="6" id="KW-0444">Lipid biosynthesis</keyword>
<dbReference type="EMBL" id="KL198020">
    <property type="protein sequence ID" value="KDQ18795.1"/>
    <property type="molecule type" value="Genomic_DNA"/>
</dbReference>
<dbReference type="PANTHER" id="PTHR12317">
    <property type="entry name" value="DIACYLGLYCEROL O-ACYLTRANSFERASE"/>
    <property type="match status" value="1"/>
</dbReference>
<keyword evidence="8" id="KW-0812">Transmembrane</keyword>
<dbReference type="FunCoup" id="A0A067MVS5">
    <property type="interactions" value="94"/>
</dbReference>